<keyword evidence="5" id="KW-1185">Reference proteome</keyword>
<keyword evidence="2" id="KW-0175">Coiled coil</keyword>
<comment type="similarity">
    <text evidence="1">Belongs to the bacterial reverse transcriptase family.</text>
</comment>
<dbReference type="PROSITE" id="PS50878">
    <property type="entry name" value="RT_POL"/>
    <property type="match status" value="1"/>
</dbReference>
<evidence type="ECO:0000313" key="5">
    <source>
        <dbReference type="Proteomes" id="UP000238924"/>
    </source>
</evidence>
<evidence type="ECO:0000256" key="2">
    <source>
        <dbReference type="SAM" id="Coils"/>
    </source>
</evidence>
<gene>
    <name evidence="4" type="ORF">DJ52_00585</name>
</gene>
<dbReference type="Pfam" id="PF00078">
    <property type="entry name" value="RVT_1"/>
    <property type="match status" value="1"/>
</dbReference>
<dbReference type="CDD" id="cd01646">
    <property type="entry name" value="RT_Bac_retron_I"/>
    <property type="match status" value="1"/>
</dbReference>
<sequence length="370" mass="44280">MTLEDKIAYDSYNYKYILRVDISKFYHSIYTHSITWALIGDIDKAFNNRTHFGNKLDSLLEDANHCQTNGIPIGPIISDIIAEIILAGVDISVSNNKKVKQMDFVAIRFKDDYRFLFNTKEEAEYVLEVLEEELHKYNLWINKEKTNIEKMPAGLERKWKKEYNTFCNLSYDKKITIDDFQRVYFYLIEIEEKYPGTGMLSKFFDSLIDNKGNVIFKKFHKKNKIKAINLLSLLVDYSPRILPQLLSIIELIINFDFEFIKDFINKMYFHIVENKKIDKFRLVWLYFFAKKHNIILENNEELKNKKNENKKLSQQEMELDKILKTDPFIQYIDNKKPIFDYEDDRLIIYKDSNRDDFIYNHISVFGKKIK</sequence>
<dbReference type="PANTHER" id="PTHR34047:SF8">
    <property type="entry name" value="PROTEIN YKFC"/>
    <property type="match status" value="1"/>
</dbReference>
<protein>
    <recommendedName>
        <fullName evidence="3">Reverse transcriptase domain-containing protein</fullName>
    </recommendedName>
</protein>
<evidence type="ECO:0000259" key="3">
    <source>
        <dbReference type="PROSITE" id="PS50878"/>
    </source>
</evidence>
<dbReference type="InterPro" id="IPR000477">
    <property type="entry name" value="RT_dom"/>
</dbReference>
<dbReference type="PANTHER" id="PTHR34047">
    <property type="entry name" value="NUCLEAR INTRON MATURASE 1, MITOCHONDRIAL-RELATED"/>
    <property type="match status" value="1"/>
</dbReference>
<dbReference type="Proteomes" id="UP000238924">
    <property type="component" value="Unassembled WGS sequence"/>
</dbReference>
<name>A0ABX5B752_9SPIR</name>
<evidence type="ECO:0000256" key="1">
    <source>
        <dbReference type="ARBA" id="ARBA00034120"/>
    </source>
</evidence>
<dbReference type="InterPro" id="IPR051083">
    <property type="entry name" value="GrpII_Intron_Splice-Mob/Def"/>
</dbReference>
<feature type="domain" description="Reverse transcriptase" evidence="3">
    <location>
        <begin position="1"/>
        <end position="171"/>
    </location>
</feature>
<comment type="caution">
    <text evidence="4">The sequence shown here is derived from an EMBL/GenBank/DDBJ whole genome shotgun (WGS) entry which is preliminary data.</text>
</comment>
<reference evidence="4 5" key="1">
    <citation type="submission" date="2014-04" db="EMBL/GenBank/DDBJ databases">
        <title>Whole genome sequence of 'Brachyspira hampsonii' D13-03603F2.</title>
        <authorList>
            <person name="Patterson A.H."/>
            <person name="Chaban B."/>
            <person name="Fernando C."/>
            <person name="Harding J.C."/>
            <person name="Hill J.E."/>
        </authorList>
    </citation>
    <scope>NUCLEOTIDE SEQUENCE [LARGE SCALE GENOMIC DNA]</scope>
    <source>
        <strain evidence="4 5">D13-03603F2</strain>
    </source>
</reference>
<dbReference type="EMBL" id="JJMJ01000015">
    <property type="protein sequence ID" value="PPS23174.1"/>
    <property type="molecule type" value="Genomic_DNA"/>
</dbReference>
<proteinExistence type="inferred from homology"/>
<accession>A0ABX5B752</accession>
<evidence type="ECO:0000313" key="4">
    <source>
        <dbReference type="EMBL" id="PPS23174.1"/>
    </source>
</evidence>
<organism evidence="4 5">
    <name type="scientific">Brachyspira murdochii</name>
    <dbReference type="NCBI Taxonomy" id="84378"/>
    <lineage>
        <taxon>Bacteria</taxon>
        <taxon>Pseudomonadati</taxon>
        <taxon>Spirochaetota</taxon>
        <taxon>Spirochaetia</taxon>
        <taxon>Brachyspirales</taxon>
        <taxon>Brachyspiraceae</taxon>
        <taxon>Brachyspira</taxon>
    </lineage>
</organism>
<feature type="coiled-coil region" evidence="2">
    <location>
        <begin position="295"/>
        <end position="325"/>
    </location>
</feature>